<evidence type="ECO:0008006" key="4">
    <source>
        <dbReference type="Google" id="ProtNLM"/>
    </source>
</evidence>
<gene>
    <name evidence="2" type="ORF">MEBOL_006413</name>
</gene>
<dbReference type="PROSITE" id="PS51257">
    <property type="entry name" value="PROKAR_LIPOPROTEIN"/>
    <property type="match status" value="1"/>
</dbReference>
<evidence type="ECO:0000256" key="1">
    <source>
        <dbReference type="SAM" id="SignalP"/>
    </source>
</evidence>
<feature type="signal peptide" evidence="1">
    <location>
        <begin position="1"/>
        <end position="21"/>
    </location>
</feature>
<reference evidence="2 3" key="1">
    <citation type="submission" date="2017-06" db="EMBL/GenBank/DDBJ databases">
        <authorList>
            <person name="Kim H.J."/>
            <person name="Triplett B.A."/>
        </authorList>
    </citation>
    <scope>NUCLEOTIDE SEQUENCE [LARGE SCALE GENOMIC DNA]</scope>
    <source>
        <strain evidence="2 3">DSM 14713</strain>
    </source>
</reference>
<keyword evidence="1" id="KW-0732">Signal</keyword>
<evidence type="ECO:0000313" key="3">
    <source>
        <dbReference type="Proteomes" id="UP000217289"/>
    </source>
</evidence>
<name>A0A250IMG1_9BACT</name>
<feature type="chain" id="PRO_5013077883" description="Lipoprotein" evidence="1">
    <location>
        <begin position="22"/>
        <end position="161"/>
    </location>
</feature>
<proteinExistence type="predicted"/>
<dbReference type="RefSeq" id="WP_095981046.1">
    <property type="nucleotide sequence ID" value="NZ_CP022163.1"/>
</dbReference>
<dbReference type="EMBL" id="CP022163">
    <property type="protein sequence ID" value="ATB32924.1"/>
    <property type="molecule type" value="Genomic_DNA"/>
</dbReference>
<accession>A0A250IMG1</accession>
<organism evidence="2 3">
    <name type="scientific">Melittangium boletus DSM 14713</name>
    <dbReference type="NCBI Taxonomy" id="1294270"/>
    <lineage>
        <taxon>Bacteria</taxon>
        <taxon>Pseudomonadati</taxon>
        <taxon>Myxococcota</taxon>
        <taxon>Myxococcia</taxon>
        <taxon>Myxococcales</taxon>
        <taxon>Cystobacterineae</taxon>
        <taxon>Archangiaceae</taxon>
        <taxon>Melittangium</taxon>
    </lineage>
</organism>
<dbReference type="Proteomes" id="UP000217289">
    <property type="component" value="Chromosome"/>
</dbReference>
<keyword evidence="3" id="KW-1185">Reference proteome</keyword>
<dbReference type="KEGG" id="mbd:MEBOL_006413"/>
<dbReference type="AlphaFoldDB" id="A0A250IMG1"/>
<dbReference type="OrthoDB" id="5382704at2"/>
<sequence length="161" mass="16185">MNTGRFALRCCTTVLVPLALAACGGGAPGCSQCPPIEGTYALALGTGTTPSSCQGVTVTLPRGPLEVRQQGGTLSGDLDGLPLSGTVYETGEFNLLGNRLAPVDGGTAGPESVSLSGRYVPAVGDGGVPLLEGEWLGNFASTSSGTVRRCAVARPFTATRQ</sequence>
<protein>
    <recommendedName>
        <fullName evidence="4">Lipoprotein</fullName>
    </recommendedName>
</protein>
<evidence type="ECO:0000313" key="2">
    <source>
        <dbReference type="EMBL" id="ATB32924.1"/>
    </source>
</evidence>